<dbReference type="EnsemblProtists" id="EOD12499">
    <property type="protein sequence ID" value="EOD12499"/>
    <property type="gene ID" value="EMIHUDRAFT_247449"/>
</dbReference>
<dbReference type="RefSeq" id="XP_005764928.1">
    <property type="nucleotide sequence ID" value="XM_005764871.1"/>
</dbReference>
<evidence type="ECO:0000313" key="3">
    <source>
        <dbReference type="EnsemblProtists" id="EOD12499"/>
    </source>
</evidence>
<dbReference type="Gene3D" id="1.20.5.110">
    <property type="match status" value="1"/>
</dbReference>
<dbReference type="AlphaFoldDB" id="A0A0D3IML4"/>
<organism evidence="3 4">
    <name type="scientific">Emiliania huxleyi (strain CCMP1516)</name>
    <dbReference type="NCBI Taxonomy" id="280463"/>
    <lineage>
        <taxon>Eukaryota</taxon>
        <taxon>Haptista</taxon>
        <taxon>Haptophyta</taxon>
        <taxon>Prymnesiophyceae</taxon>
        <taxon>Isochrysidales</taxon>
        <taxon>Noelaerhabdaceae</taxon>
        <taxon>Emiliania</taxon>
    </lineage>
</organism>
<sequence length="138" mass="15311">MQGSSSPARTDRTAEFFGIADALHELDGRVASKTSLFDDPALEIAEISGLIKQHLGRGQAFWNPGLGQHPQEEISQIQSPLGEVRRIDLDTEVAATNVEQAHIQIKKFQKHISGNRSLIIKSFLVLFFFIVLFGTVLR</sequence>
<dbReference type="Proteomes" id="UP000013827">
    <property type="component" value="Unassembled WGS sequence"/>
</dbReference>
<proteinExistence type="predicted"/>
<keyword evidence="1" id="KW-1133">Transmembrane helix</keyword>
<evidence type="ECO:0000259" key="2">
    <source>
        <dbReference type="Pfam" id="PF05739"/>
    </source>
</evidence>
<accession>A0A0D3IML4</accession>
<dbReference type="HOGENOM" id="CLU_1859018_0_0_1"/>
<reference evidence="4" key="1">
    <citation type="journal article" date="2013" name="Nature">
        <title>Pan genome of the phytoplankton Emiliania underpins its global distribution.</title>
        <authorList>
            <person name="Read B.A."/>
            <person name="Kegel J."/>
            <person name="Klute M.J."/>
            <person name="Kuo A."/>
            <person name="Lefebvre S.C."/>
            <person name="Maumus F."/>
            <person name="Mayer C."/>
            <person name="Miller J."/>
            <person name="Monier A."/>
            <person name="Salamov A."/>
            <person name="Young J."/>
            <person name="Aguilar M."/>
            <person name="Claverie J.M."/>
            <person name="Frickenhaus S."/>
            <person name="Gonzalez K."/>
            <person name="Herman E.K."/>
            <person name="Lin Y.C."/>
            <person name="Napier J."/>
            <person name="Ogata H."/>
            <person name="Sarno A.F."/>
            <person name="Shmutz J."/>
            <person name="Schroeder D."/>
            <person name="de Vargas C."/>
            <person name="Verret F."/>
            <person name="von Dassow P."/>
            <person name="Valentin K."/>
            <person name="Van de Peer Y."/>
            <person name="Wheeler G."/>
            <person name="Dacks J.B."/>
            <person name="Delwiche C.F."/>
            <person name="Dyhrman S.T."/>
            <person name="Glockner G."/>
            <person name="John U."/>
            <person name="Richards T."/>
            <person name="Worden A.Z."/>
            <person name="Zhang X."/>
            <person name="Grigoriev I.V."/>
            <person name="Allen A.E."/>
            <person name="Bidle K."/>
            <person name="Borodovsky M."/>
            <person name="Bowler C."/>
            <person name="Brownlee C."/>
            <person name="Cock J.M."/>
            <person name="Elias M."/>
            <person name="Gladyshev V.N."/>
            <person name="Groth M."/>
            <person name="Guda C."/>
            <person name="Hadaegh A."/>
            <person name="Iglesias-Rodriguez M.D."/>
            <person name="Jenkins J."/>
            <person name="Jones B.M."/>
            <person name="Lawson T."/>
            <person name="Leese F."/>
            <person name="Lindquist E."/>
            <person name="Lobanov A."/>
            <person name="Lomsadze A."/>
            <person name="Malik S.B."/>
            <person name="Marsh M.E."/>
            <person name="Mackinder L."/>
            <person name="Mock T."/>
            <person name="Mueller-Roeber B."/>
            <person name="Pagarete A."/>
            <person name="Parker M."/>
            <person name="Probert I."/>
            <person name="Quesneville H."/>
            <person name="Raines C."/>
            <person name="Rensing S.A."/>
            <person name="Riano-Pachon D.M."/>
            <person name="Richier S."/>
            <person name="Rokitta S."/>
            <person name="Shiraiwa Y."/>
            <person name="Soanes D.M."/>
            <person name="van der Giezen M."/>
            <person name="Wahlund T.M."/>
            <person name="Williams B."/>
            <person name="Wilson W."/>
            <person name="Wolfe G."/>
            <person name="Wurch L.L."/>
        </authorList>
    </citation>
    <scope>NUCLEOTIDE SEQUENCE</scope>
</reference>
<keyword evidence="1" id="KW-0472">Membrane</keyword>
<keyword evidence="4" id="KW-1185">Reference proteome</keyword>
<reference evidence="3" key="2">
    <citation type="submission" date="2024-10" db="UniProtKB">
        <authorList>
            <consortium name="EnsemblProtists"/>
        </authorList>
    </citation>
    <scope>IDENTIFICATION</scope>
</reference>
<dbReference type="InterPro" id="IPR000727">
    <property type="entry name" value="T_SNARE_dom"/>
</dbReference>
<feature type="transmembrane region" description="Helical" evidence="1">
    <location>
        <begin position="118"/>
        <end position="137"/>
    </location>
</feature>
<dbReference type="KEGG" id="ehx:EMIHUDRAFT_247449"/>
<protein>
    <recommendedName>
        <fullName evidence="2">t-SNARE coiled-coil homology domain-containing protein</fullName>
    </recommendedName>
</protein>
<dbReference type="Pfam" id="PF05739">
    <property type="entry name" value="SNARE"/>
    <property type="match status" value="1"/>
</dbReference>
<name>A0A0D3IML4_EMIH1</name>
<keyword evidence="1" id="KW-0812">Transmembrane</keyword>
<evidence type="ECO:0000313" key="4">
    <source>
        <dbReference type="Proteomes" id="UP000013827"/>
    </source>
</evidence>
<dbReference type="GeneID" id="17258644"/>
<dbReference type="PaxDb" id="2903-EOD12499"/>
<evidence type="ECO:0000256" key="1">
    <source>
        <dbReference type="SAM" id="Phobius"/>
    </source>
</evidence>
<feature type="domain" description="T-SNARE coiled-coil homology" evidence="2">
    <location>
        <begin position="84"/>
        <end position="133"/>
    </location>
</feature>